<organism evidence="1 2">
    <name type="scientific">Alkalispirillum mobile</name>
    <dbReference type="NCBI Taxonomy" id="85925"/>
    <lineage>
        <taxon>Bacteria</taxon>
        <taxon>Pseudomonadati</taxon>
        <taxon>Pseudomonadota</taxon>
        <taxon>Gammaproteobacteria</taxon>
        <taxon>Chromatiales</taxon>
        <taxon>Ectothiorhodospiraceae</taxon>
        <taxon>Alkalispirillum</taxon>
    </lineage>
</organism>
<name>A0A498C1F7_9GAMM</name>
<reference evidence="1 2" key="1">
    <citation type="submission" date="2018-10" db="EMBL/GenBank/DDBJ databases">
        <title>Genomic Encyclopedia of Type Strains, Phase IV (KMG-IV): sequencing the most valuable type-strain genomes for metagenomic binning, comparative biology and taxonomic classification.</title>
        <authorList>
            <person name="Goeker M."/>
        </authorList>
    </citation>
    <scope>NUCLEOTIDE SEQUENCE [LARGE SCALE GENOMIC DNA]</scope>
    <source>
        <strain evidence="1 2">DSM 12769</strain>
    </source>
</reference>
<dbReference type="Proteomes" id="UP000275461">
    <property type="component" value="Unassembled WGS sequence"/>
</dbReference>
<dbReference type="Gene3D" id="2.30.30.400">
    <property type="entry name" value="Rof-like"/>
    <property type="match status" value="1"/>
</dbReference>
<protein>
    <submittedName>
        <fullName evidence="1">Rof transcriptional antiterminator</fullName>
    </submittedName>
</protein>
<evidence type="ECO:0000313" key="2">
    <source>
        <dbReference type="Proteomes" id="UP000275461"/>
    </source>
</evidence>
<sequence length="82" mass="9863">MTDMVDEDYRPISCERYAELELYIMRCRHLRVAWRDQMGAHIESLLPEDLRTRGGAEYLLARTRQGEQRTIRLDQLRHFTPL</sequence>
<accession>A0A498C1F7</accession>
<comment type="caution">
    <text evidence="1">The sequence shown here is derived from an EMBL/GenBank/DDBJ whole genome shotgun (WGS) entry which is preliminary data.</text>
</comment>
<dbReference type="InterPro" id="IPR038626">
    <property type="entry name" value="Rof-like_sf"/>
</dbReference>
<dbReference type="SUPFAM" id="SSF101744">
    <property type="entry name" value="Rof/RNase P subunit-like"/>
    <property type="match status" value="1"/>
</dbReference>
<dbReference type="InterPro" id="IPR023534">
    <property type="entry name" value="Rof/RNase_P-like"/>
</dbReference>
<keyword evidence="2" id="KW-1185">Reference proteome</keyword>
<gene>
    <name evidence="1" type="ORF">DFR31_2165</name>
</gene>
<proteinExistence type="predicted"/>
<dbReference type="EMBL" id="RCDA01000003">
    <property type="protein sequence ID" value="RLK48286.1"/>
    <property type="molecule type" value="Genomic_DNA"/>
</dbReference>
<dbReference type="RefSeq" id="WP_425452557.1">
    <property type="nucleotide sequence ID" value="NZ_RCDA01000003.1"/>
</dbReference>
<dbReference type="AlphaFoldDB" id="A0A498C1F7"/>
<evidence type="ECO:0000313" key="1">
    <source>
        <dbReference type="EMBL" id="RLK48286.1"/>
    </source>
</evidence>